<keyword evidence="10" id="KW-0325">Glycoprotein</keyword>
<evidence type="ECO:0000256" key="10">
    <source>
        <dbReference type="ARBA" id="ARBA00023180"/>
    </source>
</evidence>
<dbReference type="InterPro" id="IPR000719">
    <property type="entry name" value="Prot_kinase_dom"/>
</dbReference>
<dbReference type="EMBL" id="LFYR01001151">
    <property type="protein sequence ID" value="KMZ64473.1"/>
    <property type="molecule type" value="Genomic_DNA"/>
</dbReference>
<evidence type="ECO:0000256" key="8">
    <source>
        <dbReference type="ARBA" id="ARBA00023136"/>
    </source>
</evidence>
<accession>A0A0K9P623</accession>
<feature type="transmembrane region" description="Helical" evidence="11">
    <location>
        <begin position="476"/>
        <end position="497"/>
    </location>
</feature>
<dbReference type="GO" id="GO:0016020">
    <property type="term" value="C:membrane"/>
    <property type="evidence" value="ECO:0007669"/>
    <property type="project" value="UniProtKB-SubCell"/>
</dbReference>
<dbReference type="FunFam" id="3.30.200.20:FF:000466">
    <property type="entry name" value="Putative LRR receptor-like serine/threonine-protein kinase"/>
    <property type="match status" value="1"/>
</dbReference>
<dbReference type="InterPro" id="IPR025875">
    <property type="entry name" value="Leu-rich_rpt_4"/>
</dbReference>
<protein>
    <recommendedName>
        <fullName evidence="13">Protein kinase domain-containing protein</fullName>
    </recommendedName>
</protein>
<dbReference type="OMA" id="CTADLPW"/>
<keyword evidence="9" id="KW-0675">Receptor</keyword>
<keyword evidence="7 11" id="KW-1133">Transmembrane helix</keyword>
<dbReference type="Gene3D" id="3.80.10.10">
    <property type="entry name" value="Ribonuclease Inhibitor"/>
    <property type="match status" value="2"/>
</dbReference>
<dbReference type="PROSITE" id="PS51450">
    <property type="entry name" value="LRR"/>
    <property type="match status" value="5"/>
</dbReference>
<keyword evidence="3 11" id="KW-0812">Transmembrane</keyword>
<dbReference type="InterPro" id="IPR001245">
    <property type="entry name" value="Ser-Thr/Tyr_kinase_cat_dom"/>
</dbReference>
<sequence length="857" mass="96150">MGIKYVFSCILIFFLVFISKHVVTAISVCGGDHRVNCYVQDKNLTGVLSLNNFSDNQESEIKKLNLCRNKITGIDKDLWQWLGRVLITLNLSFNKIGKFPTSTINNLTLLESLNLSSNQVSELEISDISELQNLKYFDVSLNNMQVNMSDKGFNNLNHLNLAGNNLTWKDLENLGKILKLTYLNISDSKLSGKKPTDISNISKLINLTHLDLSKNNFSEIDFEGFKDLSNLVFLDISDAGLHESVSLKEFLNLGNLTKLILSRNNYDSLDDLSSVANTSKLEYLNLSGNNLTGSTPFTEILVNLSKLSVLDLSNNSLNGPTIFAEMLKLENLTKLDLSSNNLGTQEESSSKALVSSILQYLDLSSNNLTGPILTEILDLEKLTFLNLSHNSLSGEISNLTRLPHLKVLDLSYNNLTGNISDLLKEKMEEMGKGNVDISNNSICVGNDSFLKSIGGLTCSDDEPKPTKKKDSSNWKIALGVTLPIFIIALAIIFLVMARRRRRKLWRPRLLQPRGTNECLSGPFTFETGTKNWSVDIKLATSVPVVIIDKPFARYTFADLFEATSGFDRDTLVDEERFGLVYIGKLPDGHQIWIDVLDHKTRLADNNKVANYLERIGSMNHPNLAPLIGYCIIGSQKIVIYDYMENGNLHDLLQEPSDDSDPATDDEIPESRNTYAWIDENNQIHNRTYSHQGQNTWIFRHRIAVGVARGLAYLHNGHSLQIVHGNVKSRNIFLDSTFIPRLSNYGLNILENPNESMLMETVGTTECDVYDFGLLLFELVTGRNDVEWIRKLVKKNTLTSSEVIDRKIRSSGDEKQMLDSLRIGYLCTAEVASKRPSMQQVIGLLRDIEPNVVVEFAN</sequence>
<dbReference type="PANTHER" id="PTHR48056:SF81">
    <property type="entry name" value="RECEPTOR PROTEIN-TYROSINE KINASE CEPR1"/>
    <property type="match status" value="1"/>
</dbReference>
<dbReference type="PROSITE" id="PS50011">
    <property type="entry name" value="PROTEIN_KINASE_DOM"/>
    <property type="match status" value="1"/>
</dbReference>
<name>A0A0K9P623_ZOSMR</name>
<dbReference type="PANTHER" id="PTHR48056">
    <property type="entry name" value="LRR RECEPTOR-LIKE SERINE/THREONINE-PROTEIN KINASE-RELATED"/>
    <property type="match status" value="1"/>
</dbReference>
<dbReference type="Proteomes" id="UP000036987">
    <property type="component" value="Unassembled WGS sequence"/>
</dbReference>
<dbReference type="InterPro" id="IPR050647">
    <property type="entry name" value="Plant_LRR-RLKs"/>
</dbReference>
<feature type="domain" description="Protein kinase" evidence="13">
    <location>
        <begin position="566"/>
        <end position="857"/>
    </location>
</feature>
<dbReference type="InterPro" id="IPR003591">
    <property type="entry name" value="Leu-rich_rpt_typical-subtyp"/>
</dbReference>
<feature type="signal peptide" evidence="12">
    <location>
        <begin position="1"/>
        <end position="25"/>
    </location>
</feature>
<evidence type="ECO:0000256" key="9">
    <source>
        <dbReference type="ARBA" id="ARBA00023170"/>
    </source>
</evidence>
<evidence type="ECO:0000256" key="7">
    <source>
        <dbReference type="ARBA" id="ARBA00022989"/>
    </source>
</evidence>
<gene>
    <name evidence="14" type="ORF">ZOSMA_36G00820</name>
</gene>
<dbReference type="PRINTS" id="PR00019">
    <property type="entry name" value="LEURICHRPT"/>
</dbReference>
<dbReference type="SUPFAM" id="SSF52047">
    <property type="entry name" value="RNI-like"/>
    <property type="match status" value="1"/>
</dbReference>
<comment type="subcellular location">
    <subcellularLocation>
        <location evidence="1">Membrane</location>
    </subcellularLocation>
</comment>
<keyword evidence="8 11" id="KW-0472">Membrane</keyword>
<dbReference type="OrthoDB" id="1394818at2759"/>
<dbReference type="STRING" id="29655.A0A0K9P623"/>
<dbReference type="SUPFAM" id="SSF56112">
    <property type="entry name" value="Protein kinase-like (PK-like)"/>
    <property type="match status" value="1"/>
</dbReference>
<evidence type="ECO:0000256" key="4">
    <source>
        <dbReference type="ARBA" id="ARBA00022737"/>
    </source>
</evidence>
<evidence type="ECO:0000256" key="11">
    <source>
        <dbReference type="SAM" id="Phobius"/>
    </source>
</evidence>
<dbReference type="SMART" id="SM00369">
    <property type="entry name" value="LRR_TYP"/>
    <property type="match status" value="7"/>
</dbReference>
<feature type="chain" id="PRO_5005527625" description="Protein kinase domain-containing protein" evidence="12">
    <location>
        <begin position="26"/>
        <end position="857"/>
    </location>
</feature>
<keyword evidence="5" id="KW-0547">Nucleotide-binding</keyword>
<dbReference type="Pfam" id="PF13855">
    <property type="entry name" value="LRR_8"/>
    <property type="match status" value="1"/>
</dbReference>
<dbReference type="InterPro" id="IPR011009">
    <property type="entry name" value="Kinase-like_dom_sf"/>
</dbReference>
<dbReference type="GO" id="GO:0045088">
    <property type="term" value="P:regulation of innate immune response"/>
    <property type="evidence" value="ECO:0000318"/>
    <property type="project" value="GO_Central"/>
</dbReference>
<dbReference type="Pfam" id="PF12799">
    <property type="entry name" value="LRR_4"/>
    <property type="match status" value="1"/>
</dbReference>
<dbReference type="Pfam" id="PF13516">
    <property type="entry name" value="LRR_6"/>
    <property type="match status" value="1"/>
</dbReference>
<evidence type="ECO:0000256" key="2">
    <source>
        <dbReference type="ARBA" id="ARBA00022614"/>
    </source>
</evidence>
<evidence type="ECO:0000256" key="3">
    <source>
        <dbReference type="ARBA" id="ARBA00022692"/>
    </source>
</evidence>
<dbReference type="InterPro" id="IPR032675">
    <property type="entry name" value="LRR_dom_sf"/>
</dbReference>
<keyword evidence="2" id="KW-0433">Leucine-rich repeat</keyword>
<dbReference type="AlphaFoldDB" id="A0A0K9P623"/>
<dbReference type="GO" id="GO:0005524">
    <property type="term" value="F:ATP binding"/>
    <property type="evidence" value="ECO:0007669"/>
    <property type="project" value="UniProtKB-KW"/>
</dbReference>
<evidence type="ECO:0000259" key="13">
    <source>
        <dbReference type="PROSITE" id="PS50011"/>
    </source>
</evidence>
<dbReference type="Gene3D" id="3.30.200.20">
    <property type="entry name" value="Phosphorylase Kinase, domain 1"/>
    <property type="match status" value="1"/>
</dbReference>
<evidence type="ECO:0000256" key="6">
    <source>
        <dbReference type="ARBA" id="ARBA00022840"/>
    </source>
</evidence>
<keyword evidence="4" id="KW-0677">Repeat</keyword>
<reference evidence="15" key="1">
    <citation type="journal article" date="2016" name="Nature">
        <title>The genome of the seagrass Zostera marina reveals angiosperm adaptation to the sea.</title>
        <authorList>
            <person name="Olsen J.L."/>
            <person name="Rouze P."/>
            <person name="Verhelst B."/>
            <person name="Lin Y.-C."/>
            <person name="Bayer T."/>
            <person name="Collen J."/>
            <person name="Dattolo E."/>
            <person name="De Paoli E."/>
            <person name="Dittami S."/>
            <person name="Maumus F."/>
            <person name="Michel G."/>
            <person name="Kersting A."/>
            <person name="Lauritano C."/>
            <person name="Lohaus R."/>
            <person name="Toepel M."/>
            <person name="Tonon T."/>
            <person name="Vanneste K."/>
            <person name="Amirebrahimi M."/>
            <person name="Brakel J."/>
            <person name="Bostroem C."/>
            <person name="Chovatia M."/>
            <person name="Grimwood J."/>
            <person name="Jenkins J.W."/>
            <person name="Jueterbock A."/>
            <person name="Mraz A."/>
            <person name="Stam W.T."/>
            <person name="Tice H."/>
            <person name="Bornberg-Bauer E."/>
            <person name="Green P.J."/>
            <person name="Pearson G.A."/>
            <person name="Procaccini G."/>
            <person name="Duarte C.M."/>
            <person name="Schmutz J."/>
            <person name="Reusch T.B.H."/>
            <person name="Van de Peer Y."/>
        </authorList>
    </citation>
    <scope>NUCLEOTIDE SEQUENCE [LARGE SCALE GENOMIC DNA]</scope>
    <source>
        <strain evidence="15">cv. Finnish</strain>
    </source>
</reference>
<keyword evidence="6" id="KW-0067">ATP-binding</keyword>
<proteinExistence type="predicted"/>
<dbReference type="Pfam" id="PF00560">
    <property type="entry name" value="LRR_1"/>
    <property type="match status" value="5"/>
</dbReference>
<organism evidence="14 15">
    <name type="scientific">Zostera marina</name>
    <name type="common">Eelgrass</name>
    <dbReference type="NCBI Taxonomy" id="29655"/>
    <lineage>
        <taxon>Eukaryota</taxon>
        <taxon>Viridiplantae</taxon>
        <taxon>Streptophyta</taxon>
        <taxon>Embryophyta</taxon>
        <taxon>Tracheophyta</taxon>
        <taxon>Spermatophyta</taxon>
        <taxon>Magnoliopsida</taxon>
        <taxon>Liliopsida</taxon>
        <taxon>Zosteraceae</taxon>
        <taxon>Zostera</taxon>
    </lineage>
</organism>
<dbReference type="GO" id="GO:0004672">
    <property type="term" value="F:protein kinase activity"/>
    <property type="evidence" value="ECO:0000318"/>
    <property type="project" value="GO_Central"/>
</dbReference>
<dbReference type="InterPro" id="IPR001611">
    <property type="entry name" value="Leu-rich_rpt"/>
</dbReference>
<dbReference type="Pfam" id="PF07714">
    <property type="entry name" value="PK_Tyr_Ser-Thr"/>
    <property type="match status" value="1"/>
</dbReference>
<comment type="caution">
    <text evidence="14">The sequence shown here is derived from an EMBL/GenBank/DDBJ whole genome shotgun (WGS) entry which is preliminary data.</text>
</comment>
<keyword evidence="12" id="KW-0732">Signal</keyword>
<evidence type="ECO:0000256" key="1">
    <source>
        <dbReference type="ARBA" id="ARBA00004370"/>
    </source>
</evidence>
<keyword evidence="15" id="KW-1185">Reference proteome</keyword>
<evidence type="ECO:0000313" key="14">
    <source>
        <dbReference type="EMBL" id="KMZ64473.1"/>
    </source>
</evidence>
<evidence type="ECO:0000256" key="5">
    <source>
        <dbReference type="ARBA" id="ARBA00022741"/>
    </source>
</evidence>
<evidence type="ECO:0000313" key="15">
    <source>
        <dbReference type="Proteomes" id="UP000036987"/>
    </source>
</evidence>
<evidence type="ECO:0000256" key="12">
    <source>
        <dbReference type="SAM" id="SignalP"/>
    </source>
</evidence>
<dbReference type="Gene3D" id="1.10.510.10">
    <property type="entry name" value="Transferase(Phosphotransferase) domain 1"/>
    <property type="match status" value="1"/>
</dbReference>